<keyword evidence="2" id="KW-0732">Signal</keyword>
<feature type="compositionally biased region" description="Low complexity" evidence="1">
    <location>
        <begin position="52"/>
        <end position="62"/>
    </location>
</feature>
<comment type="caution">
    <text evidence="3">The sequence shown here is derived from an EMBL/GenBank/DDBJ whole genome shotgun (WGS) entry which is preliminary data.</text>
</comment>
<sequence>MKIYGLAVFSTLALSACLSRSVNDAEAATAVGQGDAVNVDAEVQAGVIGNNSAVANGSNGDNQTENQDNQNKGDENNVEDGSKNVDEILNGNLEDSFNDINIDPNDIQGSLGQNILDLLLAMGICNFNLNSLQGLSLGNEIQLLLQLQQLQQLQALGIVNSFAVDQLIQREILSRTFNLGEAQSLINGYSPDIEIVDANLKTRKDIIRRSVDASVKQASRGRKRTTILRRQCANVGQGNTNNGAGQVDQGQADQEQVNQDQANQDQENQDQGKNEAEEEVNEANEGGSNAKDENKDSEEGVEVE</sequence>
<accession>A0A553I8X5</accession>
<dbReference type="PROSITE" id="PS51257">
    <property type="entry name" value="PROKAR_LIPOPROTEIN"/>
    <property type="match status" value="1"/>
</dbReference>
<evidence type="ECO:0000313" key="4">
    <source>
        <dbReference type="Proteomes" id="UP000319160"/>
    </source>
</evidence>
<keyword evidence="4" id="KW-1185">Reference proteome</keyword>
<evidence type="ECO:0000256" key="1">
    <source>
        <dbReference type="SAM" id="MobiDB-lite"/>
    </source>
</evidence>
<name>A0A553I8X5_9PEZI</name>
<dbReference type="STRING" id="2512241.A0A553I8X5"/>
<proteinExistence type="predicted"/>
<evidence type="ECO:0000313" key="3">
    <source>
        <dbReference type="EMBL" id="TRX96654.1"/>
    </source>
</evidence>
<dbReference type="EMBL" id="VFLP01000010">
    <property type="protein sequence ID" value="TRX96654.1"/>
    <property type="molecule type" value="Genomic_DNA"/>
</dbReference>
<organism evidence="3 4">
    <name type="scientific">Xylaria flabelliformis</name>
    <dbReference type="NCBI Taxonomy" id="2512241"/>
    <lineage>
        <taxon>Eukaryota</taxon>
        <taxon>Fungi</taxon>
        <taxon>Dikarya</taxon>
        <taxon>Ascomycota</taxon>
        <taxon>Pezizomycotina</taxon>
        <taxon>Sordariomycetes</taxon>
        <taxon>Xylariomycetidae</taxon>
        <taxon>Xylariales</taxon>
        <taxon>Xylariaceae</taxon>
        <taxon>Xylaria</taxon>
    </lineage>
</organism>
<feature type="compositionally biased region" description="Low complexity" evidence="1">
    <location>
        <begin position="244"/>
        <end position="269"/>
    </location>
</feature>
<feature type="signal peptide" evidence="2">
    <location>
        <begin position="1"/>
        <end position="19"/>
    </location>
</feature>
<protein>
    <submittedName>
        <fullName evidence="3">Uncharacterized protein</fullName>
    </submittedName>
</protein>
<feature type="region of interest" description="Disordered" evidence="1">
    <location>
        <begin position="52"/>
        <end position="83"/>
    </location>
</feature>
<feature type="chain" id="PRO_5022065206" evidence="2">
    <location>
        <begin position="20"/>
        <end position="304"/>
    </location>
</feature>
<dbReference type="Proteomes" id="UP000319160">
    <property type="component" value="Unassembled WGS sequence"/>
</dbReference>
<feature type="compositionally biased region" description="Polar residues" evidence="1">
    <location>
        <begin position="234"/>
        <end position="243"/>
    </location>
</feature>
<dbReference type="OrthoDB" id="4778854at2759"/>
<dbReference type="AlphaFoldDB" id="A0A553I8X5"/>
<feature type="compositionally biased region" description="Basic and acidic residues" evidence="1">
    <location>
        <begin position="71"/>
        <end position="83"/>
    </location>
</feature>
<reference evidence="4" key="1">
    <citation type="submission" date="2019-06" db="EMBL/GenBank/DDBJ databases">
        <title>Draft genome sequence of the griseofulvin-producing fungus Xylaria cubensis strain G536.</title>
        <authorList>
            <person name="Mead M.E."/>
            <person name="Raja H.A."/>
            <person name="Steenwyk J.L."/>
            <person name="Knowles S.L."/>
            <person name="Oberlies N.H."/>
            <person name="Rokas A."/>
        </authorList>
    </citation>
    <scope>NUCLEOTIDE SEQUENCE [LARGE SCALE GENOMIC DNA]</scope>
    <source>
        <strain evidence="4">G536</strain>
    </source>
</reference>
<evidence type="ECO:0000256" key="2">
    <source>
        <dbReference type="SAM" id="SignalP"/>
    </source>
</evidence>
<gene>
    <name evidence="3" type="ORF">FHL15_002556</name>
</gene>
<feature type="region of interest" description="Disordered" evidence="1">
    <location>
        <begin position="230"/>
        <end position="304"/>
    </location>
</feature>